<dbReference type="EMBL" id="CAJNJA010007808">
    <property type="protein sequence ID" value="CAE7229296.1"/>
    <property type="molecule type" value="Genomic_DNA"/>
</dbReference>
<sequence>FAASVRCLGCREPVVTEEDSWAQRCRTPSPPRSSVINAQFEPATPKTTPRR</sequence>
<gene>
    <name evidence="2" type="ORF">SNEC2469_LOCUS3442</name>
</gene>
<evidence type="ECO:0000313" key="3">
    <source>
        <dbReference type="Proteomes" id="UP000601435"/>
    </source>
</evidence>
<dbReference type="AlphaFoldDB" id="A0A812KSH7"/>
<evidence type="ECO:0000256" key="1">
    <source>
        <dbReference type="SAM" id="MobiDB-lite"/>
    </source>
</evidence>
<reference evidence="2" key="1">
    <citation type="submission" date="2021-02" db="EMBL/GenBank/DDBJ databases">
        <authorList>
            <person name="Dougan E. K."/>
            <person name="Rhodes N."/>
            <person name="Thang M."/>
            <person name="Chan C."/>
        </authorList>
    </citation>
    <scope>NUCLEOTIDE SEQUENCE</scope>
</reference>
<dbReference type="OrthoDB" id="10574380at2759"/>
<organism evidence="2 3">
    <name type="scientific">Symbiodinium necroappetens</name>
    <dbReference type="NCBI Taxonomy" id="1628268"/>
    <lineage>
        <taxon>Eukaryota</taxon>
        <taxon>Sar</taxon>
        <taxon>Alveolata</taxon>
        <taxon>Dinophyceae</taxon>
        <taxon>Suessiales</taxon>
        <taxon>Symbiodiniaceae</taxon>
        <taxon>Symbiodinium</taxon>
    </lineage>
</organism>
<keyword evidence="3" id="KW-1185">Reference proteome</keyword>
<name>A0A812KSH7_9DINO</name>
<evidence type="ECO:0000313" key="2">
    <source>
        <dbReference type="EMBL" id="CAE7229296.1"/>
    </source>
</evidence>
<feature type="region of interest" description="Disordered" evidence="1">
    <location>
        <begin position="22"/>
        <end position="51"/>
    </location>
</feature>
<feature type="non-terminal residue" evidence="2">
    <location>
        <position position="51"/>
    </location>
</feature>
<proteinExistence type="predicted"/>
<accession>A0A812KSH7</accession>
<comment type="caution">
    <text evidence="2">The sequence shown here is derived from an EMBL/GenBank/DDBJ whole genome shotgun (WGS) entry which is preliminary data.</text>
</comment>
<protein>
    <submittedName>
        <fullName evidence="2">Uncharacterized protein</fullName>
    </submittedName>
</protein>
<feature type="non-terminal residue" evidence="2">
    <location>
        <position position="1"/>
    </location>
</feature>
<dbReference type="Proteomes" id="UP000601435">
    <property type="component" value="Unassembled WGS sequence"/>
</dbReference>